<dbReference type="Pfam" id="PF00072">
    <property type="entry name" value="Response_reg"/>
    <property type="match status" value="1"/>
</dbReference>
<dbReference type="Gene3D" id="3.40.50.300">
    <property type="entry name" value="P-loop containing nucleotide triphosphate hydrolases"/>
    <property type="match status" value="1"/>
</dbReference>
<dbReference type="Pfam" id="PF00158">
    <property type="entry name" value="Sigma54_activat"/>
    <property type="match status" value="1"/>
</dbReference>
<dbReference type="PANTHER" id="PTHR32071:SF21">
    <property type="entry name" value="TRANSCRIPTIONAL REGULATORY PROTEIN FLGR"/>
    <property type="match status" value="1"/>
</dbReference>
<dbReference type="CDD" id="cd00009">
    <property type="entry name" value="AAA"/>
    <property type="match status" value="1"/>
</dbReference>
<accession>A0AA48K9C6</accession>
<dbReference type="SUPFAM" id="SSF46689">
    <property type="entry name" value="Homeodomain-like"/>
    <property type="match status" value="1"/>
</dbReference>
<reference evidence="13" key="1">
    <citation type="journal article" date="2023" name="Int. J. Syst. Evol. Microbiol.">
        <title>Mesoterricola silvestris gen. nov., sp. nov., Mesoterricola sediminis sp. nov., Geothrix oryzae sp. nov., Geothrix edaphica sp. nov., Geothrix rubra sp. nov., and Geothrix limicola sp. nov., six novel members of Acidobacteriota isolated from soils.</title>
        <authorList>
            <person name="Itoh H."/>
            <person name="Sugisawa Y."/>
            <person name="Mise K."/>
            <person name="Xu Z."/>
            <person name="Kuniyasu M."/>
            <person name="Ushijima N."/>
            <person name="Kawano K."/>
            <person name="Kobayashi E."/>
            <person name="Shiratori Y."/>
            <person name="Masuda Y."/>
            <person name="Senoo K."/>
        </authorList>
    </citation>
    <scope>NUCLEOTIDE SEQUENCE [LARGE SCALE GENOMIC DNA]</scope>
    <source>
        <strain evidence="13">W79</strain>
    </source>
</reference>
<dbReference type="SUPFAM" id="SSF52540">
    <property type="entry name" value="P-loop containing nucleoside triphosphate hydrolases"/>
    <property type="match status" value="1"/>
</dbReference>
<dbReference type="Gene3D" id="3.40.50.2300">
    <property type="match status" value="1"/>
</dbReference>
<dbReference type="GO" id="GO:0006355">
    <property type="term" value="P:regulation of DNA-templated transcription"/>
    <property type="evidence" value="ECO:0007669"/>
    <property type="project" value="InterPro"/>
</dbReference>
<evidence type="ECO:0000259" key="10">
    <source>
        <dbReference type="PROSITE" id="PS50045"/>
    </source>
</evidence>
<dbReference type="RefSeq" id="WP_316412531.1">
    <property type="nucleotide sequence ID" value="NZ_AP027080.1"/>
</dbReference>
<sequence>MANPLRVLVVDDDPGMRDGMALSLKRAGFVTEQARSGEDALRMTRPGAFDAVVTDLRMTGMDGLQLTARLKALDTGLPVLLVTAFGSLDTAREAMRLGAFDYLSKPFSPDELVQAVRKAIRSEDRLKAEVPSEAPVILTQDPALAETLALARRAADSKATILIQAESGTGKELLAKLIHASSPRRKAAFVAINCAAIPENLLESELFGFEKGAFTGATSAKAGRFEQADGGTLVLDEIGELPLALQGKILRAIQERTVDRLGGSRPVAVDVRLIALTNRDLATEVKEGRFREDLYYRLNVIPLRLPPLRERTADLELLALHFAERYARENDRPTPHLAPSFREALTRHPWPGNIRELENAVQRCVVLNPSDLLTHKDLAWLLDPAQMEGLPEDPPEPPRESPFQRPLEEDLPDRPAPAGDFRIADPAEPLKGVPLGTLVALPLGIPLPELERFWLLSTLSALEGNRTHCSQKLDIALRTVRNKINEYRDAGYEIPLSGHGRED</sequence>
<keyword evidence="4" id="KW-0902">Two-component regulatory system</keyword>
<dbReference type="KEGG" id="msil:METEAL_30380"/>
<name>A0AA48K9C6_9BACT</name>
<dbReference type="PROSITE" id="PS00676">
    <property type="entry name" value="SIGMA54_INTERACT_2"/>
    <property type="match status" value="1"/>
</dbReference>
<dbReference type="EMBL" id="AP027080">
    <property type="protein sequence ID" value="BDU73864.1"/>
    <property type="molecule type" value="Genomic_DNA"/>
</dbReference>
<dbReference type="InterPro" id="IPR002078">
    <property type="entry name" value="Sigma_54_int"/>
</dbReference>
<dbReference type="SMART" id="SM00448">
    <property type="entry name" value="REC"/>
    <property type="match status" value="1"/>
</dbReference>
<keyword evidence="13" id="KW-1185">Reference proteome</keyword>
<evidence type="ECO:0000256" key="9">
    <source>
        <dbReference type="SAM" id="MobiDB-lite"/>
    </source>
</evidence>
<feature type="domain" description="Sigma-54 factor interaction" evidence="10">
    <location>
        <begin position="137"/>
        <end position="366"/>
    </location>
</feature>
<dbReference type="InterPro" id="IPR025944">
    <property type="entry name" value="Sigma_54_int_dom_CS"/>
</dbReference>
<dbReference type="PANTHER" id="PTHR32071">
    <property type="entry name" value="TRANSCRIPTIONAL REGULATORY PROTEIN"/>
    <property type="match status" value="1"/>
</dbReference>
<dbReference type="PROSITE" id="PS50110">
    <property type="entry name" value="RESPONSE_REGULATORY"/>
    <property type="match status" value="1"/>
</dbReference>
<dbReference type="InterPro" id="IPR027417">
    <property type="entry name" value="P-loop_NTPase"/>
</dbReference>
<dbReference type="GO" id="GO:0005524">
    <property type="term" value="F:ATP binding"/>
    <property type="evidence" value="ECO:0007669"/>
    <property type="project" value="UniProtKB-KW"/>
</dbReference>
<evidence type="ECO:0000259" key="11">
    <source>
        <dbReference type="PROSITE" id="PS50110"/>
    </source>
</evidence>
<dbReference type="Pfam" id="PF25601">
    <property type="entry name" value="AAA_lid_14"/>
    <property type="match status" value="1"/>
</dbReference>
<evidence type="ECO:0000256" key="7">
    <source>
        <dbReference type="ARBA" id="ARBA00023163"/>
    </source>
</evidence>
<evidence type="ECO:0000256" key="5">
    <source>
        <dbReference type="ARBA" id="ARBA00023015"/>
    </source>
</evidence>
<dbReference type="InterPro" id="IPR025943">
    <property type="entry name" value="Sigma_54_int_dom_ATP-bd_2"/>
</dbReference>
<evidence type="ECO:0000256" key="1">
    <source>
        <dbReference type="ARBA" id="ARBA00022553"/>
    </source>
</evidence>
<dbReference type="AlphaFoldDB" id="A0AA48K9C6"/>
<evidence type="ECO:0000313" key="13">
    <source>
        <dbReference type="Proteomes" id="UP001238179"/>
    </source>
</evidence>
<dbReference type="PROSITE" id="PS00688">
    <property type="entry name" value="SIGMA54_INTERACT_3"/>
    <property type="match status" value="1"/>
</dbReference>
<dbReference type="InterPro" id="IPR001789">
    <property type="entry name" value="Sig_transdc_resp-reg_receiver"/>
</dbReference>
<dbReference type="InterPro" id="IPR011006">
    <property type="entry name" value="CheY-like_superfamily"/>
</dbReference>
<evidence type="ECO:0000313" key="12">
    <source>
        <dbReference type="EMBL" id="BDU73864.1"/>
    </source>
</evidence>
<keyword evidence="7" id="KW-0804">Transcription</keyword>
<keyword evidence="1 8" id="KW-0597">Phosphoprotein</keyword>
<dbReference type="Gene3D" id="1.10.8.60">
    <property type="match status" value="1"/>
</dbReference>
<evidence type="ECO:0000256" key="8">
    <source>
        <dbReference type="PROSITE-ProRule" id="PRU00169"/>
    </source>
</evidence>
<keyword evidence="3" id="KW-0067">ATP-binding</keyword>
<evidence type="ECO:0000256" key="6">
    <source>
        <dbReference type="ARBA" id="ARBA00023125"/>
    </source>
</evidence>
<feature type="domain" description="Response regulatory" evidence="11">
    <location>
        <begin position="6"/>
        <end position="120"/>
    </location>
</feature>
<dbReference type="FunFam" id="3.40.50.2300:FF:000018">
    <property type="entry name" value="DNA-binding transcriptional regulator NtrC"/>
    <property type="match status" value="1"/>
</dbReference>
<dbReference type="InterPro" id="IPR058031">
    <property type="entry name" value="AAA_lid_NorR"/>
</dbReference>
<dbReference type="InterPro" id="IPR009057">
    <property type="entry name" value="Homeodomain-like_sf"/>
</dbReference>
<evidence type="ECO:0000256" key="2">
    <source>
        <dbReference type="ARBA" id="ARBA00022741"/>
    </source>
</evidence>
<dbReference type="Proteomes" id="UP001238179">
    <property type="component" value="Chromosome"/>
</dbReference>
<dbReference type="SUPFAM" id="SSF52172">
    <property type="entry name" value="CheY-like"/>
    <property type="match status" value="1"/>
</dbReference>
<organism evidence="12 13">
    <name type="scientific">Mesoterricola silvestris</name>
    <dbReference type="NCBI Taxonomy" id="2927979"/>
    <lineage>
        <taxon>Bacteria</taxon>
        <taxon>Pseudomonadati</taxon>
        <taxon>Acidobacteriota</taxon>
        <taxon>Holophagae</taxon>
        <taxon>Holophagales</taxon>
        <taxon>Holophagaceae</taxon>
        <taxon>Mesoterricola</taxon>
    </lineage>
</organism>
<feature type="modified residue" description="4-aspartylphosphate" evidence="8">
    <location>
        <position position="55"/>
    </location>
</feature>
<keyword evidence="5" id="KW-0805">Transcription regulation</keyword>
<proteinExistence type="predicted"/>
<dbReference type="GO" id="GO:0000160">
    <property type="term" value="P:phosphorelay signal transduction system"/>
    <property type="evidence" value="ECO:0007669"/>
    <property type="project" value="UniProtKB-KW"/>
</dbReference>
<dbReference type="GO" id="GO:0003677">
    <property type="term" value="F:DNA binding"/>
    <property type="evidence" value="ECO:0007669"/>
    <property type="project" value="UniProtKB-KW"/>
</dbReference>
<keyword evidence="2" id="KW-0547">Nucleotide-binding</keyword>
<keyword evidence="6" id="KW-0238">DNA-binding</keyword>
<protein>
    <submittedName>
        <fullName evidence="12">Sigma-54-dependent Fis family transcriptional regulator</fullName>
    </submittedName>
</protein>
<dbReference type="InterPro" id="IPR003593">
    <property type="entry name" value="AAA+_ATPase"/>
</dbReference>
<evidence type="ECO:0000256" key="4">
    <source>
        <dbReference type="ARBA" id="ARBA00023012"/>
    </source>
</evidence>
<dbReference type="SMART" id="SM00382">
    <property type="entry name" value="AAA"/>
    <property type="match status" value="1"/>
</dbReference>
<feature type="region of interest" description="Disordered" evidence="9">
    <location>
        <begin position="387"/>
        <end position="417"/>
    </location>
</feature>
<evidence type="ECO:0000256" key="3">
    <source>
        <dbReference type="ARBA" id="ARBA00022840"/>
    </source>
</evidence>
<gene>
    <name evidence="12" type="primary">fleR</name>
    <name evidence="12" type="ORF">METEAL_30380</name>
</gene>
<dbReference type="PROSITE" id="PS50045">
    <property type="entry name" value="SIGMA54_INTERACT_4"/>
    <property type="match status" value="1"/>
</dbReference>
<dbReference type="FunFam" id="3.40.50.300:FF:000006">
    <property type="entry name" value="DNA-binding transcriptional regulator NtrC"/>
    <property type="match status" value="1"/>
</dbReference>